<reference evidence="2 3" key="1">
    <citation type="journal article" date="2016" name="Nat. Biotechnol.">
        <title>Measurement of bacterial replication rates in microbial communities.</title>
        <authorList>
            <person name="Brown C.T."/>
            <person name="Olm M.R."/>
            <person name="Thomas B.C."/>
            <person name="Banfield J.F."/>
        </authorList>
    </citation>
    <scope>NUCLEOTIDE SEQUENCE [LARGE SCALE GENOMIC DNA]</scope>
    <source>
        <strain evidence="2">42_262</strain>
    </source>
</reference>
<proteinExistence type="predicted"/>
<dbReference type="Proteomes" id="UP000186631">
    <property type="component" value="Unassembled WGS sequence"/>
</dbReference>
<dbReference type="AlphaFoldDB" id="A0A1Q6IVA7"/>
<evidence type="ECO:0000313" key="2">
    <source>
        <dbReference type="EMBL" id="OKZ44576.1"/>
    </source>
</evidence>
<dbReference type="EMBL" id="MNQV01000222">
    <property type="protein sequence ID" value="OKZ44576.1"/>
    <property type="molecule type" value="Genomic_DNA"/>
</dbReference>
<evidence type="ECO:0000313" key="3">
    <source>
        <dbReference type="Proteomes" id="UP000186631"/>
    </source>
</evidence>
<name>A0A1Q6IVA7_PHOVU</name>
<comment type="caution">
    <text evidence="2">The sequence shown here is derived from an EMBL/GenBank/DDBJ whole genome shotgun (WGS) entry which is preliminary data.</text>
</comment>
<gene>
    <name evidence="2" type="ORF">BHV80_14970</name>
</gene>
<protein>
    <submittedName>
        <fullName evidence="2">Uncharacterized protein</fullName>
    </submittedName>
</protein>
<accession>A0A1Q6IVA7</accession>
<evidence type="ECO:0000256" key="1">
    <source>
        <dbReference type="SAM" id="Phobius"/>
    </source>
</evidence>
<organism evidence="2 3">
    <name type="scientific">Phocaeicola vulgatus</name>
    <name type="common">Bacteroides vulgatus</name>
    <dbReference type="NCBI Taxonomy" id="821"/>
    <lineage>
        <taxon>Bacteria</taxon>
        <taxon>Pseudomonadati</taxon>
        <taxon>Bacteroidota</taxon>
        <taxon>Bacteroidia</taxon>
        <taxon>Bacteroidales</taxon>
        <taxon>Bacteroidaceae</taxon>
        <taxon>Phocaeicola</taxon>
    </lineage>
</organism>
<keyword evidence="1" id="KW-0812">Transmembrane</keyword>
<sequence length="112" mass="12722">MKRSKVLVLMLIASVILNITCFLPYIGGYYDRFKEKIFPTQYFKSNTIDSVVINAVVEASLKMDGSKFETRHPSLGLVPDVKLFLTNGGVIRSNAKIIMRWHISMLDCHITL</sequence>
<feature type="transmembrane region" description="Helical" evidence="1">
    <location>
        <begin position="6"/>
        <end position="26"/>
    </location>
</feature>
<keyword evidence="1" id="KW-0472">Membrane</keyword>
<keyword evidence="1" id="KW-1133">Transmembrane helix</keyword>